<feature type="disulfide bond" evidence="16">
    <location>
        <begin position="283"/>
        <end position="298"/>
    </location>
</feature>
<keyword evidence="9" id="KW-0472">Membrane</keyword>
<dbReference type="OrthoDB" id="6509975at2759"/>
<dbReference type="Gene3D" id="3.40.50.1240">
    <property type="entry name" value="Phosphoglycerate mutase-like"/>
    <property type="match status" value="1"/>
</dbReference>
<keyword evidence="19" id="KW-1185">Reference proteome</keyword>
<dbReference type="PANTHER" id="PTHR20963:SF8">
    <property type="entry name" value="MULTIPLE INOSITOL POLYPHOSPHATE PHOSPHATASE 1"/>
    <property type="match status" value="1"/>
</dbReference>
<proteinExistence type="inferred from homology"/>
<comment type="caution">
    <text evidence="18">The sequence shown here is derived from an EMBL/GenBank/DDBJ whole genome shotgun (WGS) entry which is preliminary data.</text>
</comment>
<keyword evidence="8" id="KW-0378">Hydrolase</keyword>
<dbReference type="EC" id="3.1.3.80" evidence="3"/>
<dbReference type="InterPro" id="IPR029033">
    <property type="entry name" value="His_PPase_superfam"/>
</dbReference>
<dbReference type="InterPro" id="IPR000560">
    <property type="entry name" value="His_Pase_clade-2"/>
</dbReference>
<evidence type="ECO:0000256" key="6">
    <source>
        <dbReference type="ARBA" id="ARBA00022475"/>
    </source>
</evidence>
<dbReference type="SUPFAM" id="SSF53254">
    <property type="entry name" value="Phosphoglycerate mutase-like"/>
    <property type="match status" value="1"/>
</dbReference>
<feature type="chain" id="PRO_5040504538" description="Multiple inositol polyphosphate phosphatase 1" evidence="17">
    <location>
        <begin position="24"/>
        <end position="492"/>
    </location>
</feature>
<comment type="catalytic activity">
    <reaction evidence="12">
        <text>1D-myo-inositol 1,2,5,6-tetrakisphosphate + H2O = 1D-myo-inositol 1,2,6-trisphosphate + phosphate</text>
        <dbReference type="Rhea" id="RHEA:77119"/>
        <dbReference type="ChEBI" id="CHEBI:15377"/>
        <dbReference type="ChEBI" id="CHEBI:43474"/>
        <dbReference type="ChEBI" id="CHEBI:195535"/>
        <dbReference type="ChEBI" id="CHEBI:195537"/>
        <dbReference type="EC" id="3.1.3.62"/>
    </reaction>
    <physiologicalReaction direction="left-to-right" evidence="12">
        <dbReference type="Rhea" id="RHEA:77120"/>
    </physiologicalReaction>
</comment>
<evidence type="ECO:0000256" key="14">
    <source>
        <dbReference type="ARBA" id="ARBA00043691"/>
    </source>
</evidence>
<keyword evidence="10" id="KW-0325">Glycoprotein</keyword>
<evidence type="ECO:0000256" key="3">
    <source>
        <dbReference type="ARBA" id="ARBA00012976"/>
    </source>
</evidence>
<feature type="disulfide bond" evidence="16">
    <location>
        <begin position="433"/>
        <end position="439"/>
    </location>
</feature>
<dbReference type="PANTHER" id="PTHR20963">
    <property type="entry name" value="MULTIPLE INOSITOL POLYPHOSPHATE PHOSPHATASE-RELATED"/>
    <property type="match status" value="1"/>
</dbReference>
<evidence type="ECO:0000256" key="4">
    <source>
        <dbReference type="ARBA" id="ARBA00013040"/>
    </source>
</evidence>
<dbReference type="GO" id="GO:0003993">
    <property type="term" value="F:acid phosphatase activity"/>
    <property type="evidence" value="ECO:0007669"/>
    <property type="project" value="TreeGrafter"/>
</dbReference>
<evidence type="ECO:0000256" key="10">
    <source>
        <dbReference type="ARBA" id="ARBA00023180"/>
    </source>
</evidence>
<feature type="signal peptide" evidence="17">
    <location>
        <begin position="1"/>
        <end position="23"/>
    </location>
</feature>
<dbReference type="Pfam" id="PF00328">
    <property type="entry name" value="His_Phos_2"/>
    <property type="match status" value="1"/>
</dbReference>
<keyword evidence="6" id="KW-1003">Cell membrane</keyword>
<dbReference type="EC" id="3.1.3.62" evidence="4"/>
<organism evidence="18 19">
    <name type="scientific">Pseudolycoriella hygida</name>
    <dbReference type="NCBI Taxonomy" id="35572"/>
    <lineage>
        <taxon>Eukaryota</taxon>
        <taxon>Metazoa</taxon>
        <taxon>Ecdysozoa</taxon>
        <taxon>Arthropoda</taxon>
        <taxon>Hexapoda</taxon>
        <taxon>Insecta</taxon>
        <taxon>Pterygota</taxon>
        <taxon>Neoptera</taxon>
        <taxon>Endopterygota</taxon>
        <taxon>Diptera</taxon>
        <taxon>Nematocera</taxon>
        <taxon>Sciaroidea</taxon>
        <taxon>Sciaridae</taxon>
        <taxon>Pseudolycoriella</taxon>
    </lineage>
</organism>
<dbReference type="GO" id="GO:0052745">
    <property type="term" value="F:inositol phosphate phosphatase activity"/>
    <property type="evidence" value="ECO:0007669"/>
    <property type="project" value="TreeGrafter"/>
</dbReference>
<keyword evidence="7 17" id="KW-0732">Signal</keyword>
<evidence type="ECO:0000256" key="5">
    <source>
        <dbReference type="ARBA" id="ARBA00018097"/>
    </source>
</evidence>
<comment type="similarity">
    <text evidence="2">Belongs to the histidine acid phosphatase family. MINPP1 subfamily.</text>
</comment>
<dbReference type="AlphaFoldDB" id="A0A9Q0MVL1"/>
<comment type="subcellular location">
    <subcellularLocation>
        <location evidence="1">Cell membrane</location>
    </subcellularLocation>
</comment>
<comment type="catalytic activity">
    <reaction evidence="14">
        <text>1D-myo-inositol hexakisphosphate + H2O = 1D-myo-inositol 1,2,4,5,6-pentakisphosphate + phosphate</text>
        <dbReference type="Rhea" id="RHEA:16989"/>
        <dbReference type="ChEBI" id="CHEBI:15377"/>
        <dbReference type="ChEBI" id="CHEBI:43474"/>
        <dbReference type="ChEBI" id="CHEBI:57798"/>
        <dbReference type="ChEBI" id="CHEBI:58130"/>
        <dbReference type="EC" id="3.1.3.62"/>
    </reaction>
    <physiologicalReaction direction="left-to-right" evidence="14">
        <dbReference type="Rhea" id="RHEA:16990"/>
    </physiologicalReaction>
</comment>
<dbReference type="GO" id="GO:0034417">
    <property type="term" value="F:bisphosphoglycerate 3-phosphatase activity"/>
    <property type="evidence" value="ECO:0007669"/>
    <property type="project" value="UniProtKB-EC"/>
</dbReference>
<evidence type="ECO:0000256" key="15">
    <source>
        <dbReference type="ARBA" id="ARBA00043832"/>
    </source>
</evidence>
<evidence type="ECO:0000256" key="12">
    <source>
        <dbReference type="ARBA" id="ARBA00043668"/>
    </source>
</evidence>
<evidence type="ECO:0000256" key="11">
    <source>
        <dbReference type="ARBA" id="ARBA00031642"/>
    </source>
</evidence>
<dbReference type="CDD" id="cd07061">
    <property type="entry name" value="HP_HAP_like"/>
    <property type="match status" value="1"/>
</dbReference>
<dbReference type="PIRSF" id="PIRSF000894">
    <property type="entry name" value="Acid_phosphatase"/>
    <property type="match status" value="1"/>
</dbReference>
<evidence type="ECO:0000256" key="13">
    <source>
        <dbReference type="ARBA" id="ARBA00043671"/>
    </source>
</evidence>
<dbReference type="Proteomes" id="UP001151699">
    <property type="component" value="Chromosome X"/>
</dbReference>
<evidence type="ECO:0000256" key="16">
    <source>
        <dbReference type="PIRSR" id="PIRSR000894-2"/>
    </source>
</evidence>
<dbReference type="InterPro" id="IPR016274">
    <property type="entry name" value="Histidine_acid_Pase_euk"/>
</dbReference>
<protein>
    <recommendedName>
        <fullName evidence="5">Multiple inositol polyphosphate phosphatase 1</fullName>
        <ecNumber evidence="4">3.1.3.62</ecNumber>
        <ecNumber evidence="3">3.1.3.80</ecNumber>
    </recommendedName>
    <alternativeName>
        <fullName evidence="11">2,3-bisphosphoglycerate 3-phosphatase</fullName>
    </alternativeName>
</protein>
<feature type="disulfide bond" evidence="16">
    <location>
        <begin position="69"/>
        <end position="409"/>
    </location>
</feature>
<evidence type="ECO:0000256" key="9">
    <source>
        <dbReference type="ARBA" id="ARBA00023136"/>
    </source>
</evidence>
<gene>
    <name evidence="18" type="primary">Mipp1_7</name>
    <name evidence="18" type="ORF">Bhyg_10747</name>
</gene>
<keyword evidence="16" id="KW-1015">Disulfide bond</keyword>
<evidence type="ECO:0000256" key="8">
    <source>
        <dbReference type="ARBA" id="ARBA00022801"/>
    </source>
</evidence>
<dbReference type="EMBL" id="WJQU01000003">
    <property type="protein sequence ID" value="KAJ6638015.1"/>
    <property type="molecule type" value="Genomic_DNA"/>
</dbReference>
<dbReference type="GO" id="GO:0005886">
    <property type="term" value="C:plasma membrane"/>
    <property type="evidence" value="ECO:0007669"/>
    <property type="project" value="UniProtKB-SubCell"/>
</dbReference>
<evidence type="ECO:0000256" key="17">
    <source>
        <dbReference type="SAM" id="SignalP"/>
    </source>
</evidence>
<sequence>MVFEKLQVKFIIVFLLCLVPIKAEGCCEDYCYECDTTTPFRSQYRNLGQRNSYDFIKGFNYQIYDMPGCTAQKIWTLVRHGTRYPSPQSMLELEKLENLRDEVVRLYDENNSLPAIGSLYKNDLQLITEWSWDKNITERYDEFLTVSGWNEIRDLAMVYKSVFPSLIGDSYSAEKFHFRHTDYQRTEGTFKAFAEGLFGEGAYNHFTIEKLPKLNMLLNPMDLCQKYRDNIATQNGLGTEMEKFRNTAIFQKLLADVSIKLGYATPPHQPLDSPTVLNIYEMCRFEKAWYPLKPSPWCAALTPSQFKILEYHEDLELYMKTSYGADVNLKLSCTAMDDMLTHLSTNTTQSVVAYFAHIDNIHALLTAMGAFRDTVPLRSDNFDQMGDRKWKTSEICPFSSNVAAVKYNCPNDVQEKEKVKFFLNQKILFLDWCDGNGVCNLSNVMDKYGEFNRGDCDQIFCSDSSNNSSSSNYINKLILMLVLLIVITFLFH</sequence>
<evidence type="ECO:0000313" key="19">
    <source>
        <dbReference type="Proteomes" id="UP001151699"/>
    </source>
</evidence>
<evidence type="ECO:0000256" key="7">
    <source>
        <dbReference type="ARBA" id="ARBA00022729"/>
    </source>
</evidence>
<comment type="catalytic activity">
    <reaction evidence="15">
        <text>(2R)-2,3-bisphosphoglycerate + H2O = (2R)-2-phosphoglycerate + phosphate</text>
        <dbReference type="Rhea" id="RHEA:27381"/>
        <dbReference type="ChEBI" id="CHEBI:15377"/>
        <dbReference type="ChEBI" id="CHEBI:43474"/>
        <dbReference type="ChEBI" id="CHEBI:58248"/>
        <dbReference type="ChEBI" id="CHEBI:58289"/>
        <dbReference type="EC" id="3.1.3.80"/>
    </reaction>
    <physiologicalReaction direction="left-to-right" evidence="15">
        <dbReference type="Rhea" id="RHEA:27382"/>
    </physiologicalReaction>
</comment>
<accession>A0A9Q0MVL1</accession>
<evidence type="ECO:0000256" key="2">
    <source>
        <dbReference type="ARBA" id="ARBA00008422"/>
    </source>
</evidence>
<reference evidence="18" key="1">
    <citation type="submission" date="2022-07" db="EMBL/GenBank/DDBJ databases">
        <authorList>
            <person name="Trinca V."/>
            <person name="Uliana J.V.C."/>
            <person name="Torres T.T."/>
            <person name="Ward R.J."/>
            <person name="Monesi N."/>
        </authorList>
    </citation>
    <scope>NUCLEOTIDE SEQUENCE</scope>
    <source>
        <strain evidence="18">HSMRA1968</strain>
        <tissue evidence="18">Whole embryos</tissue>
    </source>
</reference>
<comment type="catalytic activity">
    <reaction evidence="13">
        <text>1D-myo-inositol 1,2,4,5,6-pentakisphosphate + H2O = 1D-myo-inositol 1,2,5,6-tetrakisphosphate + phosphate</text>
        <dbReference type="Rhea" id="RHEA:77115"/>
        <dbReference type="ChEBI" id="CHEBI:15377"/>
        <dbReference type="ChEBI" id="CHEBI:43474"/>
        <dbReference type="ChEBI" id="CHEBI:57798"/>
        <dbReference type="ChEBI" id="CHEBI:195535"/>
        <dbReference type="EC" id="3.1.3.62"/>
    </reaction>
    <physiologicalReaction direction="left-to-right" evidence="13">
        <dbReference type="Rhea" id="RHEA:77116"/>
    </physiologicalReaction>
</comment>
<evidence type="ECO:0000256" key="1">
    <source>
        <dbReference type="ARBA" id="ARBA00004236"/>
    </source>
</evidence>
<name>A0A9Q0MVL1_9DIPT</name>
<evidence type="ECO:0000313" key="18">
    <source>
        <dbReference type="EMBL" id="KAJ6638015.1"/>
    </source>
</evidence>